<organism evidence="1 2">
    <name type="scientific">Trifolium medium</name>
    <dbReference type="NCBI Taxonomy" id="97028"/>
    <lineage>
        <taxon>Eukaryota</taxon>
        <taxon>Viridiplantae</taxon>
        <taxon>Streptophyta</taxon>
        <taxon>Embryophyta</taxon>
        <taxon>Tracheophyta</taxon>
        <taxon>Spermatophyta</taxon>
        <taxon>Magnoliopsida</taxon>
        <taxon>eudicotyledons</taxon>
        <taxon>Gunneridae</taxon>
        <taxon>Pentapetalae</taxon>
        <taxon>rosids</taxon>
        <taxon>fabids</taxon>
        <taxon>Fabales</taxon>
        <taxon>Fabaceae</taxon>
        <taxon>Papilionoideae</taxon>
        <taxon>50 kb inversion clade</taxon>
        <taxon>NPAAA clade</taxon>
        <taxon>Hologalegina</taxon>
        <taxon>IRL clade</taxon>
        <taxon>Trifolieae</taxon>
        <taxon>Trifolium</taxon>
    </lineage>
</organism>
<comment type="caution">
    <text evidence="1">The sequence shown here is derived from an EMBL/GenBank/DDBJ whole genome shotgun (WGS) entry which is preliminary data.</text>
</comment>
<evidence type="ECO:0000313" key="1">
    <source>
        <dbReference type="EMBL" id="MCI08405.1"/>
    </source>
</evidence>
<dbReference type="AlphaFoldDB" id="A0A392PC00"/>
<evidence type="ECO:0000313" key="2">
    <source>
        <dbReference type="Proteomes" id="UP000265520"/>
    </source>
</evidence>
<protein>
    <submittedName>
        <fullName evidence="1">Biotin carboxyl carrier protein of acetyl-CoA carboxylase chloroplastic-like</fullName>
    </submittedName>
</protein>
<dbReference type="Proteomes" id="UP000265520">
    <property type="component" value="Unassembled WGS sequence"/>
</dbReference>
<accession>A0A392PC00</accession>
<dbReference type="SUPFAM" id="SSF51230">
    <property type="entry name" value="Single hybrid motif"/>
    <property type="match status" value="1"/>
</dbReference>
<proteinExistence type="predicted"/>
<keyword evidence="2" id="KW-1185">Reference proteome</keyword>
<name>A0A392PC00_9FABA</name>
<dbReference type="InterPro" id="IPR011053">
    <property type="entry name" value="Single_hybrid_motif"/>
</dbReference>
<dbReference type="PANTHER" id="PTHR47597">
    <property type="entry name" value="IS A MEMBER OF THE PF|00364 BIOTIN-REQUIRING ENZYMES FAMILY-RELATED"/>
    <property type="match status" value="1"/>
</dbReference>
<dbReference type="EMBL" id="LXQA010068918">
    <property type="protein sequence ID" value="MCI08405.1"/>
    <property type="molecule type" value="Genomic_DNA"/>
</dbReference>
<dbReference type="PANTHER" id="PTHR47597:SF2">
    <property type="entry name" value="LIPOYL-BINDING DOMAIN-CONTAINING PROTEIN"/>
    <property type="match status" value="1"/>
</dbReference>
<reference evidence="1 2" key="1">
    <citation type="journal article" date="2018" name="Front. Plant Sci.">
        <title>Red Clover (Trifolium pratense) and Zigzag Clover (T. medium) - A Picture of Genomic Similarities and Differences.</title>
        <authorList>
            <person name="Dluhosova J."/>
            <person name="Istvanek J."/>
            <person name="Nedelnik J."/>
            <person name="Repkova J."/>
        </authorList>
    </citation>
    <scope>NUCLEOTIDE SEQUENCE [LARGE SCALE GENOMIC DNA]</scope>
    <source>
        <strain evidence="2">cv. 10/8</strain>
        <tissue evidence="1">Leaf</tissue>
    </source>
</reference>
<feature type="non-terminal residue" evidence="1">
    <location>
        <position position="1"/>
    </location>
</feature>
<sequence>GDVIKEGQVIGYIDQFAAGLPIKSDVAGEVLKLLVEDGGIVAVTYC</sequence>
<dbReference type="Gene3D" id="2.40.50.100">
    <property type="match status" value="1"/>
</dbReference>
<dbReference type="InterPro" id="IPR053217">
    <property type="entry name" value="ACC_Biotin_Carrier"/>
</dbReference>